<feature type="non-terminal residue" evidence="1">
    <location>
        <position position="1"/>
    </location>
</feature>
<protein>
    <submittedName>
        <fullName evidence="1">Uncharacterized protein</fullName>
    </submittedName>
</protein>
<feature type="non-terminal residue" evidence="1">
    <location>
        <position position="74"/>
    </location>
</feature>
<name>X1GEU7_9ZZZZ</name>
<gene>
    <name evidence="1" type="ORF">S03H2_26903</name>
</gene>
<dbReference type="EMBL" id="BARU01015825">
    <property type="protein sequence ID" value="GAH55742.1"/>
    <property type="molecule type" value="Genomic_DNA"/>
</dbReference>
<organism evidence="1">
    <name type="scientific">marine sediment metagenome</name>
    <dbReference type="NCBI Taxonomy" id="412755"/>
    <lineage>
        <taxon>unclassified sequences</taxon>
        <taxon>metagenomes</taxon>
        <taxon>ecological metagenomes</taxon>
    </lineage>
</organism>
<comment type="caution">
    <text evidence="1">The sequence shown here is derived from an EMBL/GenBank/DDBJ whole genome shotgun (WGS) entry which is preliminary data.</text>
</comment>
<sequence length="74" mass="8788">RPYNKASFPLNIAAPLFRWDDEVNNLWLLNFDISSGKTIKVITHRKSWRPKKRLWNKMKKESIGKYIKITILGC</sequence>
<dbReference type="AlphaFoldDB" id="X1GEU7"/>
<evidence type="ECO:0000313" key="1">
    <source>
        <dbReference type="EMBL" id="GAH55742.1"/>
    </source>
</evidence>
<reference evidence="1" key="1">
    <citation type="journal article" date="2014" name="Front. Microbiol.">
        <title>High frequency of phylogenetically diverse reductive dehalogenase-homologous genes in deep subseafloor sedimentary metagenomes.</title>
        <authorList>
            <person name="Kawai M."/>
            <person name="Futagami T."/>
            <person name="Toyoda A."/>
            <person name="Takaki Y."/>
            <person name="Nishi S."/>
            <person name="Hori S."/>
            <person name="Arai W."/>
            <person name="Tsubouchi T."/>
            <person name="Morono Y."/>
            <person name="Uchiyama I."/>
            <person name="Ito T."/>
            <person name="Fujiyama A."/>
            <person name="Inagaki F."/>
            <person name="Takami H."/>
        </authorList>
    </citation>
    <scope>NUCLEOTIDE SEQUENCE</scope>
    <source>
        <strain evidence="1">Expedition CK06-06</strain>
    </source>
</reference>
<proteinExistence type="predicted"/>
<accession>X1GEU7</accession>